<dbReference type="CDD" id="cd06291">
    <property type="entry name" value="PBP1_Qymf-like"/>
    <property type="match status" value="1"/>
</dbReference>
<evidence type="ECO:0000313" key="5">
    <source>
        <dbReference type="EMBL" id="ENZ41826.1"/>
    </source>
</evidence>
<reference evidence="5 6" key="1">
    <citation type="submission" date="2013-01" db="EMBL/GenBank/DDBJ databases">
        <title>The Genome Sequence of Clostridium bolteae 90B8.</title>
        <authorList>
            <consortium name="The Broad Institute Genome Sequencing Platform"/>
            <person name="Earl A."/>
            <person name="Ward D."/>
            <person name="Feldgarden M."/>
            <person name="Gevers D."/>
            <person name="Courvalin P."/>
            <person name="Lambert T."/>
            <person name="Walker B."/>
            <person name="Young S.K."/>
            <person name="Zeng Q."/>
            <person name="Gargeya S."/>
            <person name="Fitzgerald M."/>
            <person name="Haas B."/>
            <person name="Abouelleil A."/>
            <person name="Alvarado L."/>
            <person name="Arachchi H.M."/>
            <person name="Berlin A.M."/>
            <person name="Chapman S.B."/>
            <person name="Dewar J."/>
            <person name="Goldberg J."/>
            <person name="Griggs A."/>
            <person name="Gujja S."/>
            <person name="Hansen M."/>
            <person name="Howarth C."/>
            <person name="Imamovic A."/>
            <person name="Larimer J."/>
            <person name="McCowan C."/>
            <person name="Murphy C."/>
            <person name="Neiman D."/>
            <person name="Pearson M."/>
            <person name="Priest M."/>
            <person name="Roberts A."/>
            <person name="Saif S."/>
            <person name="Shea T."/>
            <person name="Sisk P."/>
            <person name="Sykes S."/>
            <person name="Wortman J."/>
            <person name="Nusbaum C."/>
            <person name="Birren B."/>
        </authorList>
    </citation>
    <scope>NUCLEOTIDE SEQUENCE [LARGE SCALE GENOMIC DNA]</scope>
    <source>
        <strain evidence="5 6">90B8</strain>
    </source>
</reference>
<dbReference type="RefSeq" id="WP_002571473.1">
    <property type="nucleotide sequence ID" value="NZ_KB851149.1"/>
</dbReference>
<dbReference type="EMBL" id="AGYG01000009">
    <property type="protein sequence ID" value="ENZ41826.1"/>
    <property type="molecule type" value="Genomic_DNA"/>
</dbReference>
<dbReference type="PROSITE" id="PS50932">
    <property type="entry name" value="HTH_LACI_2"/>
    <property type="match status" value="1"/>
</dbReference>
<gene>
    <name evidence="5" type="ORF">HMPREF1097_01202</name>
</gene>
<dbReference type="Pfam" id="PF13377">
    <property type="entry name" value="Peripla_BP_3"/>
    <property type="match status" value="1"/>
</dbReference>
<dbReference type="Gene3D" id="3.40.50.2300">
    <property type="match status" value="2"/>
</dbReference>
<dbReference type="InterPro" id="IPR000843">
    <property type="entry name" value="HTH_LacI"/>
</dbReference>
<dbReference type="Gene3D" id="1.10.260.40">
    <property type="entry name" value="lambda repressor-like DNA-binding domains"/>
    <property type="match status" value="1"/>
</dbReference>
<keyword evidence="3" id="KW-0804">Transcription</keyword>
<dbReference type="Proteomes" id="UP000013041">
    <property type="component" value="Unassembled WGS sequence"/>
</dbReference>
<keyword evidence="1" id="KW-0805">Transcription regulation</keyword>
<dbReference type="PATRIC" id="fig|997897.5.peg.1280"/>
<feature type="domain" description="HTH lacI-type" evidence="4">
    <location>
        <begin position="2"/>
        <end position="56"/>
    </location>
</feature>
<protein>
    <recommendedName>
        <fullName evidence="4">HTH lacI-type domain-containing protein</fullName>
    </recommendedName>
</protein>
<dbReference type="InterPro" id="IPR046335">
    <property type="entry name" value="LacI/GalR-like_sensor"/>
</dbReference>
<accession>N9ZPT4</accession>
<dbReference type="PANTHER" id="PTHR30146:SF109">
    <property type="entry name" value="HTH-TYPE TRANSCRIPTIONAL REGULATOR GALS"/>
    <property type="match status" value="1"/>
</dbReference>
<evidence type="ECO:0000256" key="1">
    <source>
        <dbReference type="ARBA" id="ARBA00023015"/>
    </source>
</evidence>
<organism evidence="5 6">
    <name type="scientific">Enterocloster bolteae 90B8</name>
    <dbReference type="NCBI Taxonomy" id="997897"/>
    <lineage>
        <taxon>Bacteria</taxon>
        <taxon>Bacillati</taxon>
        <taxon>Bacillota</taxon>
        <taxon>Clostridia</taxon>
        <taxon>Lachnospirales</taxon>
        <taxon>Lachnospiraceae</taxon>
        <taxon>Enterocloster</taxon>
    </lineage>
</organism>
<dbReference type="CDD" id="cd01392">
    <property type="entry name" value="HTH_LacI"/>
    <property type="match status" value="1"/>
</dbReference>
<evidence type="ECO:0000256" key="3">
    <source>
        <dbReference type="ARBA" id="ARBA00023163"/>
    </source>
</evidence>
<dbReference type="PANTHER" id="PTHR30146">
    <property type="entry name" value="LACI-RELATED TRANSCRIPTIONAL REPRESSOR"/>
    <property type="match status" value="1"/>
</dbReference>
<dbReference type="GO" id="GO:0000976">
    <property type="term" value="F:transcription cis-regulatory region binding"/>
    <property type="evidence" value="ECO:0007669"/>
    <property type="project" value="TreeGrafter"/>
</dbReference>
<dbReference type="SUPFAM" id="SSF47413">
    <property type="entry name" value="lambda repressor-like DNA-binding domains"/>
    <property type="match status" value="1"/>
</dbReference>
<dbReference type="InterPro" id="IPR010982">
    <property type="entry name" value="Lambda_DNA-bd_dom_sf"/>
</dbReference>
<dbReference type="HOGENOM" id="CLU_037628_6_1_9"/>
<evidence type="ECO:0000256" key="2">
    <source>
        <dbReference type="ARBA" id="ARBA00023125"/>
    </source>
</evidence>
<dbReference type="AlphaFoldDB" id="N9ZPT4"/>
<evidence type="ECO:0000259" key="4">
    <source>
        <dbReference type="PROSITE" id="PS50932"/>
    </source>
</evidence>
<dbReference type="InterPro" id="IPR028082">
    <property type="entry name" value="Peripla_BP_I"/>
</dbReference>
<keyword evidence="2" id="KW-0238">DNA-binding</keyword>
<comment type="caution">
    <text evidence="5">The sequence shown here is derived from an EMBL/GenBank/DDBJ whole genome shotgun (WGS) entry which is preliminary data.</text>
</comment>
<evidence type="ECO:0000313" key="6">
    <source>
        <dbReference type="Proteomes" id="UP000013041"/>
    </source>
</evidence>
<name>N9ZPT4_9FIRM</name>
<dbReference type="GO" id="GO:0003700">
    <property type="term" value="F:DNA-binding transcription factor activity"/>
    <property type="evidence" value="ECO:0007669"/>
    <property type="project" value="TreeGrafter"/>
</dbReference>
<dbReference type="PROSITE" id="PS00356">
    <property type="entry name" value="HTH_LACI_1"/>
    <property type="match status" value="1"/>
</dbReference>
<sequence length="333" mass="37351">MSTIKDVANLADVSICTVSRVLADKGYIKPETKEKVLEAARKLQYRPNHTAQNLKAGNTKKFGLVLPDITNMYYPIIAKSIEEYAGKKGYMILLCNSNMSLQKEKQLFELLKRRAVDGVIALPVSQDISHIQELACQGIPYVLVNRDFANDSHCIPSDNFYGGYTMMKYLIEHGHKNICAIFQSFENSIYKERWEGAELALKEFGLNDTLFLYDVNDMLAAHKKVLSLLGANEQPTAFFASNDMLAAGVYSAAYERKLIIPKDISVVGYDNIAYSFLMVPPLTTFEQPAGEMARRAIDLLIKQLNGDAINKKAKKLRGRLVERKSVAKVPLKI</sequence>
<dbReference type="Pfam" id="PF00356">
    <property type="entry name" value="LacI"/>
    <property type="match status" value="1"/>
</dbReference>
<dbReference type="SUPFAM" id="SSF53822">
    <property type="entry name" value="Periplasmic binding protein-like I"/>
    <property type="match status" value="1"/>
</dbReference>
<dbReference type="SMART" id="SM00354">
    <property type="entry name" value="HTH_LACI"/>
    <property type="match status" value="1"/>
</dbReference>
<proteinExistence type="predicted"/>